<protein>
    <submittedName>
        <fullName evidence="2">VOC family protein</fullName>
    </submittedName>
</protein>
<dbReference type="EMBL" id="JAEHOI010000011">
    <property type="protein sequence ID" value="MBK0422457.1"/>
    <property type="molecule type" value="Genomic_DNA"/>
</dbReference>
<dbReference type="PANTHER" id="PTHR36437:SF2">
    <property type="entry name" value="GLYOXALASE_BLEOMYCIN RESISTANCE PROTEIN_DIOXYGENASE"/>
    <property type="match status" value="1"/>
</dbReference>
<dbReference type="RefSeq" id="WP_200132665.1">
    <property type="nucleotide sequence ID" value="NZ_JAEHOI010000011.1"/>
</dbReference>
<accession>A0A934QFA0</accession>
<evidence type="ECO:0000313" key="2">
    <source>
        <dbReference type="EMBL" id="MBK0422457.1"/>
    </source>
</evidence>
<dbReference type="InterPro" id="IPR029068">
    <property type="entry name" value="Glyas_Bleomycin-R_OHBP_Dase"/>
</dbReference>
<gene>
    <name evidence="2" type="ORF">JD292_10280</name>
</gene>
<dbReference type="InterPro" id="IPR037523">
    <property type="entry name" value="VOC_core"/>
</dbReference>
<comment type="caution">
    <text evidence="2">The sequence shown here is derived from an EMBL/GenBank/DDBJ whole genome shotgun (WGS) entry which is preliminary data.</text>
</comment>
<feature type="domain" description="VOC" evidence="1">
    <location>
        <begin position="4"/>
        <end position="125"/>
    </location>
</feature>
<sequence length="126" mass="13679">MIDQFGKVMIYVENPRACADFWVDAVGLTEVSTTEMDEKIISVELTHDPEAGAGIELFDRAVVAQMSPEITLGTPSILFSSRDVSAMREALLEKGITVGEIVNAGGMTTFNFADPEGNYFAVREIA</sequence>
<reference evidence="2" key="1">
    <citation type="submission" date="2020-12" db="EMBL/GenBank/DDBJ databases">
        <title>Leucobacter sp. CAS2, isolated from Chromium sludge.</title>
        <authorList>
            <person name="Xu Z."/>
        </authorList>
    </citation>
    <scope>NUCLEOTIDE SEQUENCE</scope>
    <source>
        <strain evidence="2">CSA2</strain>
    </source>
</reference>
<dbReference type="InterPro" id="IPR004360">
    <property type="entry name" value="Glyas_Fos-R_dOase_dom"/>
</dbReference>
<dbReference type="PANTHER" id="PTHR36437">
    <property type="entry name" value="GLYOXALASE/BLEOMYCIN RESISTANCE PROTEIN/DIOXYGENASE"/>
    <property type="match status" value="1"/>
</dbReference>
<keyword evidence="3" id="KW-1185">Reference proteome</keyword>
<name>A0A934QFA0_9MICO</name>
<dbReference type="AlphaFoldDB" id="A0A934QFA0"/>
<organism evidence="2 3">
    <name type="scientific">Leucobacter edaphi</name>
    <dbReference type="NCBI Taxonomy" id="2796472"/>
    <lineage>
        <taxon>Bacteria</taxon>
        <taxon>Bacillati</taxon>
        <taxon>Actinomycetota</taxon>
        <taxon>Actinomycetes</taxon>
        <taxon>Micrococcales</taxon>
        <taxon>Microbacteriaceae</taxon>
        <taxon>Leucobacter</taxon>
    </lineage>
</organism>
<dbReference type="Proteomes" id="UP000618733">
    <property type="component" value="Unassembled WGS sequence"/>
</dbReference>
<dbReference type="Pfam" id="PF00903">
    <property type="entry name" value="Glyoxalase"/>
    <property type="match status" value="1"/>
</dbReference>
<evidence type="ECO:0000259" key="1">
    <source>
        <dbReference type="PROSITE" id="PS51819"/>
    </source>
</evidence>
<dbReference type="Gene3D" id="3.10.180.10">
    <property type="entry name" value="2,3-Dihydroxybiphenyl 1,2-Dioxygenase, domain 1"/>
    <property type="match status" value="1"/>
</dbReference>
<evidence type="ECO:0000313" key="3">
    <source>
        <dbReference type="Proteomes" id="UP000618733"/>
    </source>
</evidence>
<proteinExistence type="predicted"/>
<dbReference type="SUPFAM" id="SSF54593">
    <property type="entry name" value="Glyoxalase/Bleomycin resistance protein/Dihydroxybiphenyl dioxygenase"/>
    <property type="match status" value="1"/>
</dbReference>
<dbReference type="PROSITE" id="PS51819">
    <property type="entry name" value="VOC"/>
    <property type="match status" value="1"/>
</dbReference>